<comment type="caution">
    <text evidence="2">The sequence shown here is derived from an EMBL/GenBank/DDBJ whole genome shotgun (WGS) entry which is preliminary data.</text>
</comment>
<reference evidence="2 3" key="1">
    <citation type="submission" date="2020-01" db="EMBL/GenBank/DDBJ databases">
        <authorList>
            <person name="Palmer J.M."/>
        </authorList>
    </citation>
    <scope>NUCLEOTIDE SEQUENCE [LARGE SCALE GENOMIC DNA]</scope>
    <source>
        <strain evidence="2 3">TWF970</strain>
    </source>
</reference>
<sequence length="81" mass="9173">MPSSSEIPAQLREEEEEEEEEEEDGEKREKKGTSSSELICEWNRDSGSIDDADDDVDDGDEDEDGDGWLMVDGCCWLIEVE</sequence>
<dbReference type="EMBL" id="JAABOJ010000056">
    <property type="protein sequence ID" value="KAF3273211.1"/>
    <property type="molecule type" value="Genomic_DNA"/>
</dbReference>
<gene>
    <name evidence="2" type="ORF">TWF970_009247</name>
</gene>
<proteinExistence type="predicted"/>
<name>A0A7C8R823_ORBOL</name>
<feature type="compositionally biased region" description="Acidic residues" evidence="1">
    <location>
        <begin position="48"/>
        <end position="66"/>
    </location>
</feature>
<dbReference type="AlphaFoldDB" id="A0A7C8R823"/>
<evidence type="ECO:0000313" key="3">
    <source>
        <dbReference type="Proteomes" id="UP000474640"/>
    </source>
</evidence>
<accession>A0A7C8R823</accession>
<evidence type="ECO:0000313" key="2">
    <source>
        <dbReference type="EMBL" id="KAF3273211.1"/>
    </source>
</evidence>
<evidence type="ECO:0000256" key="1">
    <source>
        <dbReference type="SAM" id="MobiDB-lite"/>
    </source>
</evidence>
<feature type="compositionally biased region" description="Acidic residues" evidence="1">
    <location>
        <begin position="13"/>
        <end position="24"/>
    </location>
</feature>
<organism evidence="2 3">
    <name type="scientific">Orbilia oligospora</name>
    <name type="common">Nematode-trapping fungus</name>
    <name type="synonym">Arthrobotrys oligospora</name>
    <dbReference type="NCBI Taxonomy" id="2813651"/>
    <lineage>
        <taxon>Eukaryota</taxon>
        <taxon>Fungi</taxon>
        <taxon>Dikarya</taxon>
        <taxon>Ascomycota</taxon>
        <taxon>Pezizomycotina</taxon>
        <taxon>Orbiliomycetes</taxon>
        <taxon>Orbiliales</taxon>
        <taxon>Orbiliaceae</taxon>
        <taxon>Orbilia</taxon>
    </lineage>
</organism>
<feature type="region of interest" description="Disordered" evidence="1">
    <location>
        <begin position="1"/>
        <end position="68"/>
    </location>
</feature>
<protein>
    <submittedName>
        <fullName evidence="2">Uncharacterized protein</fullName>
    </submittedName>
</protein>
<dbReference type="Proteomes" id="UP000474640">
    <property type="component" value="Unassembled WGS sequence"/>
</dbReference>